<dbReference type="Pfam" id="PF00890">
    <property type="entry name" value="FAD_binding_2"/>
    <property type="match status" value="1"/>
</dbReference>
<evidence type="ECO:0000256" key="6">
    <source>
        <dbReference type="ARBA" id="ARBA00022630"/>
    </source>
</evidence>
<reference evidence="11 12" key="1">
    <citation type="journal article" date="2018" name="Elife">
        <title>Discovery and characterization of a prevalent human gut bacterial enzyme sufficient for the inactivation of a family of plant toxins.</title>
        <authorList>
            <person name="Koppel N."/>
            <person name="Bisanz J.E."/>
            <person name="Pandelia M.E."/>
            <person name="Turnbaugh P.J."/>
            <person name="Balskus E.P."/>
        </authorList>
    </citation>
    <scope>NUCLEOTIDE SEQUENCE [LARGE SCALE GENOMIC DNA]</scope>
    <source>
        <strain evidence="11 12">OB21 GAM31</strain>
    </source>
</reference>
<evidence type="ECO:0000256" key="8">
    <source>
        <dbReference type="ARBA" id="ARBA00023002"/>
    </source>
</evidence>
<evidence type="ECO:0000313" key="12">
    <source>
        <dbReference type="Proteomes" id="UP000253975"/>
    </source>
</evidence>
<comment type="cofactor">
    <cofactor evidence="1">
        <name>FMN</name>
        <dbReference type="ChEBI" id="CHEBI:58210"/>
    </cofactor>
</comment>
<keyword evidence="7" id="KW-0274">FAD</keyword>
<dbReference type="Gene3D" id="3.50.50.60">
    <property type="entry name" value="FAD/NAD(P)-binding domain"/>
    <property type="match status" value="1"/>
</dbReference>
<evidence type="ECO:0000313" key="11">
    <source>
        <dbReference type="EMBL" id="RDB54979.1"/>
    </source>
</evidence>
<dbReference type="Proteomes" id="UP000253975">
    <property type="component" value="Unassembled WGS sequence"/>
</dbReference>
<evidence type="ECO:0000256" key="2">
    <source>
        <dbReference type="ARBA" id="ARBA00001974"/>
    </source>
</evidence>
<dbReference type="PANTHER" id="PTHR43400">
    <property type="entry name" value="FUMARATE REDUCTASE"/>
    <property type="match status" value="1"/>
</dbReference>
<dbReference type="GO" id="GO:0010181">
    <property type="term" value="F:FMN binding"/>
    <property type="evidence" value="ECO:0007669"/>
    <property type="project" value="InterPro"/>
</dbReference>
<proteinExistence type="inferred from homology"/>
<name>A0A369L8C1_9ACTN</name>
<comment type="catalytic activity">
    <reaction evidence="9">
        <text>dihydrourocanate + A = urocanate + AH2</text>
        <dbReference type="Rhea" id="RHEA:36059"/>
        <dbReference type="ChEBI" id="CHEBI:13193"/>
        <dbReference type="ChEBI" id="CHEBI:17499"/>
        <dbReference type="ChEBI" id="CHEBI:27247"/>
        <dbReference type="ChEBI" id="CHEBI:72991"/>
        <dbReference type="EC" id="1.3.99.33"/>
    </reaction>
</comment>
<dbReference type="EMBL" id="PPTO01000023">
    <property type="protein sequence ID" value="RDB54979.1"/>
    <property type="molecule type" value="Genomic_DNA"/>
</dbReference>
<evidence type="ECO:0000256" key="9">
    <source>
        <dbReference type="ARBA" id="ARBA00049922"/>
    </source>
</evidence>
<evidence type="ECO:0000256" key="5">
    <source>
        <dbReference type="ARBA" id="ARBA00015872"/>
    </source>
</evidence>
<feature type="domain" description="FMN-binding" evidence="10">
    <location>
        <begin position="157"/>
        <end position="237"/>
    </location>
</feature>
<comment type="caution">
    <text evidence="11">The sequence shown here is derived from an EMBL/GenBank/DDBJ whole genome shotgun (WGS) entry which is preliminary data.</text>
</comment>
<evidence type="ECO:0000259" key="10">
    <source>
        <dbReference type="SMART" id="SM00900"/>
    </source>
</evidence>
<accession>A0A369L8C1</accession>
<dbReference type="PANTHER" id="PTHR43400:SF7">
    <property type="entry name" value="FAD-DEPENDENT OXIDOREDUCTASE 2 FAD BINDING DOMAIN-CONTAINING PROTEIN"/>
    <property type="match status" value="1"/>
</dbReference>
<keyword evidence="8" id="KW-0560">Oxidoreductase</keyword>
<comment type="similarity">
    <text evidence="3">Belongs to the FAD-dependent oxidoreductase 2 family. FRD/SDH subfamily.</text>
</comment>
<dbReference type="Pfam" id="PF04205">
    <property type="entry name" value="FMN_bind"/>
    <property type="match status" value="2"/>
</dbReference>
<dbReference type="InterPro" id="IPR027477">
    <property type="entry name" value="Succ_DH/fumarate_Rdtase_cat_sf"/>
</dbReference>
<gene>
    <name evidence="11" type="ORF">C1881_09915</name>
</gene>
<dbReference type="PROSITE" id="PS51318">
    <property type="entry name" value="TAT"/>
    <property type="match status" value="1"/>
</dbReference>
<dbReference type="InterPro" id="IPR006311">
    <property type="entry name" value="TAT_signal"/>
</dbReference>
<evidence type="ECO:0000256" key="3">
    <source>
        <dbReference type="ARBA" id="ARBA00008040"/>
    </source>
</evidence>
<dbReference type="AlphaFoldDB" id="A0A369L8C1"/>
<keyword evidence="6" id="KW-0285">Flavoprotein</keyword>
<dbReference type="InterPro" id="IPR007329">
    <property type="entry name" value="FMN-bd"/>
</dbReference>
<evidence type="ECO:0000256" key="1">
    <source>
        <dbReference type="ARBA" id="ARBA00001917"/>
    </source>
</evidence>
<dbReference type="GO" id="GO:0033765">
    <property type="term" value="F:steroid dehydrogenase activity, acting on the CH-CH group of donors"/>
    <property type="evidence" value="ECO:0007669"/>
    <property type="project" value="UniProtKB-ARBA"/>
</dbReference>
<dbReference type="InterPro" id="IPR050315">
    <property type="entry name" value="FAD-oxidoreductase_2"/>
</dbReference>
<dbReference type="SUPFAM" id="SSF56425">
    <property type="entry name" value="Succinate dehydrogenase/fumarate reductase flavoprotein, catalytic domain"/>
    <property type="match status" value="1"/>
</dbReference>
<dbReference type="RefSeq" id="WP_114616360.1">
    <property type="nucleotide sequence ID" value="NZ_PPTO01000023.1"/>
</dbReference>
<organism evidence="11 12">
    <name type="scientific">Slackia isoflavoniconvertens</name>
    <dbReference type="NCBI Taxonomy" id="572010"/>
    <lineage>
        <taxon>Bacteria</taxon>
        <taxon>Bacillati</taxon>
        <taxon>Actinomycetota</taxon>
        <taxon>Coriobacteriia</taxon>
        <taxon>Eggerthellales</taxon>
        <taxon>Eggerthellaceae</taxon>
        <taxon>Slackia</taxon>
    </lineage>
</organism>
<evidence type="ECO:0000256" key="4">
    <source>
        <dbReference type="ARBA" id="ARBA00013137"/>
    </source>
</evidence>
<dbReference type="SMART" id="SM00900">
    <property type="entry name" value="FMN_bind"/>
    <property type="match status" value="2"/>
</dbReference>
<dbReference type="EC" id="1.3.99.33" evidence="4"/>
<dbReference type="Gene3D" id="3.90.1010.20">
    <property type="match status" value="1"/>
</dbReference>
<dbReference type="GO" id="GO:0016020">
    <property type="term" value="C:membrane"/>
    <property type="evidence" value="ECO:0007669"/>
    <property type="project" value="InterPro"/>
</dbReference>
<feature type="domain" description="FMN-binding" evidence="10">
    <location>
        <begin position="58"/>
        <end position="134"/>
    </location>
</feature>
<comment type="cofactor">
    <cofactor evidence="2">
        <name>FAD</name>
        <dbReference type="ChEBI" id="CHEBI:57692"/>
    </cofactor>
</comment>
<dbReference type="Gene3D" id="3.90.700.10">
    <property type="entry name" value="Succinate dehydrogenase/fumarate reductase flavoprotein, catalytic domain"/>
    <property type="match status" value="1"/>
</dbReference>
<dbReference type="InterPro" id="IPR003953">
    <property type="entry name" value="FAD-dep_OxRdtase_2_FAD-bd"/>
</dbReference>
<dbReference type="SUPFAM" id="SSF51905">
    <property type="entry name" value="FAD/NAD(P)-binding domain"/>
    <property type="match status" value="1"/>
</dbReference>
<sequence length="753" mass="80066">MSKSSEGVSRRSFLKGASIGIIGAGALANGAASLVGCASGSQSTEAKGKGKASATAKGYGGEVTVDLVADPKEGTVTEVSISGDLETPQKGGRAIPLLEQAMLESGSVFVDGISGATTTSSAVLAAASAAYGVAMKGDGLKAQKMKPGSYTATAKSGYWRIKDLPVTVTVNEDAILKIETPEDRFEHGDTEVILQSAKEKFIPRIIENQSLNVDVVSGATQSCAGIRAAARAALRQAFEANEVDPSAVGKFDQKVDLAVKSDAPAEELEADVLVVGLGTGGCIATLNACEKLQERNGKKLVSLIAIDRAGKIGGKSALTHETLAVNPPEYMKTHNNGQEYIDKEDFRSRWTQFCTTDGQMLGKQECIDVMVDQSGETVDWMYAHGWRFGTVSKGAGTALSGGLTGFNSVCTSRADAGSYEDRRKLVGKYQRQLIDQAVAQGAKLMLETEGYEIIVEGDKVTGVKARNVVTGQEYVIKAKSVIMNTGGFSTNTAMMNALLDEPYHGLYKTVGTGMDTGLMVQAALDAGAGTFNMGMPPITMHCGTDHWIERYPFNEFDDHLQSRTGRKEVWSLNNVPLGCAYNKMAISVNLEGKRFMDEANYIAFSQSVDEDSFPHWRGCAKYYSIVSDEILSKLAAEGFATTTWDGYNNQGTLPKETPVPEVYEAMDFAVEDGVAFKADSVEELAGMIGIDAAALKATVDAYNKGAETGSDAEFGKAPSSCRSLAVRRSTRSRCTTPHSAHAAASMWTHRCAS</sequence>
<dbReference type="InterPro" id="IPR036188">
    <property type="entry name" value="FAD/NAD-bd_sf"/>
</dbReference>
<evidence type="ECO:0000256" key="7">
    <source>
        <dbReference type="ARBA" id="ARBA00022827"/>
    </source>
</evidence>
<protein>
    <recommendedName>
        <fullName evidence="5">Urocanate reductase</fullName>
        <ecNumber evidence="4">1.3.99.33</ecNumber>
    </recommendedName>
</protein>